<proteinExistence type="predicted"/>
<keyword evidence="4" id="KW-1185">Reference proteome</keyword>
<protein>
    <submittedName>
        <fullName evidence="3">Uncharacterized protein</fullName>
    </submittedName>
</protein>
<organism evidence="3 4">
    <name type="scientific">Cryomyces antarcticus</name>
    <dbReference type="NCBI Taxonomy" id="329879"/>
    <lineage>
        <taxon>Eukaryota</taxon>
        <taxon>Fungi</taxon>
        <taxon>Dikarya</taxon>
        <taxon>Ascomycota</taxon>
        <taxon>Pezizomycotina</taxon>
        <taxon>Dothideomycetes</taxon>
        <taxon>Dothideomycetes incertae sedis</taxon>
        <taxon>Cryomyces</taxon>
    </lineage>
</organism>
<dbReference type="InterPro" id="IPR039461">
    <property type="entry name" value="Peptidase_M49"/>
</dbReference>
<dbReference type="Proteomes" id="UP001357485">
    <property type="component" value="Unassembled WGS sequence"/>
</dbReference>
<dbReference type="Gene3D" id="3.30.540.30">
    <property type="match status" value="3"/>
</dbReference>
<gene>
    <name evidence="3" type="ORF">LTR16_001248</name>
</gene>
<dbReference type="PANTHER" id="PTHR23422:SF11">
    <property type="entry name" value="DIPEPTIDYL PEPTIDASE 3"/>
    <property type="match status" value="1"/>
</dbReference>
<reference evidence="3 4" key="1">
    <citation type="submission" date="2023-08" db="EMBL/GenBank/DDBJ databases">
        <title>Black Yeasts Isolated from many extreme environments.</title>
        <authorList>
            <person name="Coleine C."/>
            <person name="Stajich J.E."/>
            <person name="Selbmann L."/>
        </authorList>
    </citation>
    <scope>NUCLEOTIDE SEQUENCE [LARGE SCALE GENOMIC DNA]</scope>
    <source>
        <strain evidence="3 4">CCFEE 536</strain>
    </source>
</reference>
<keyword evidence="2" id="KW-0378">Hydrolase</keyword>
<dbReference type="Pfam" id="PF03571">
    <property type="entry name" value="Peptidase_M49"/>
    <property type="match status" value="1"/>
</dbReference>
<name>A0ABR0LQG0_9PEZI</name>
<sequence>MADHDSLTVKIPPVIGVLSVKDVFDELSVTEKLYAHHMARIILRQVSPESTAIFDFILDLYRVCNGDWGKITAHAGVSAHEMQHFLEYAAVFLGNVGNYYGHGDQKFTPNVSKEFVRRLSSVSTLSPDLDEDTIENTLAQYPRGLGFPSDTSQSSYYPGETRMTREEIFTVSEVLNDLSIEPENTRILKSKDGPRAVYDVLQGSVEEDDPPLEVKRPGFGLVRIVRGDHSKELRQICDCLEEAQKYASSPLQQKYIIELRCSFVSGSIETYKDSQRTWIKDLEPPVESIFGFVEPYRDPFGIRAEFEGLVAIVHKHETKTLRGLAENSAKFIKRLPWAIDSIENEGKGPFEKTSLDAPGFTSLYALAYCSSIIFPGINVPNDTGFKNVMITNSMTDNGSEEHVPIPCIHPSEAERFSEHKPHAYYLWVVFHELLGHGTGKLLMENSNGSFNFDIQNPPINPLTNRPISSWYRPGQTWTGLFKDIATSVDECRAECVGAYLMSDEELLGIFGYTDETKITCKDCEQRTMPRFSEMLML</sequence>
<evidence type="ECO:0000313" key="3">
    <source>
        <dbReference type="EMBL" id="KAK5201850.1"/>
    </source>
</evidence>
<dbReference type="EMBL" id="JAVRRA010016472">
    <property type="protein sequence ID" value="KAK5201850.1"/>
    <property type="molecule type" value="Genomic_DNA"/>
</dbReference>
<keyword evidence="1" id="KW-0479">Metal-binding</keyword>
<evidence type="ECO:0000313" key="4">
    <source>
        <dbReference type="Proteomes" id="UP001357485"/>
    </source>
</evidence>
<accession>A0ABR0LQG0</accession>
<evidence type="ECO:0000256" key="1">
    <source>
        <dbReference type="ARBA" id="ARBA00022723"/>
    </source>
</evidence>
<evidence type="ECO:0000256" key="2">
    <source>
        <dbReference type="ARBA" id="ARBA00022801"/>
    </source>
</evidence>
<comment type="caution">
    <text evidence="3">The sequence shown here is derived from an EMBL/GenBank/DDBJ whole genome shotgun (WGS) entry which is preliminary data.</text>
</comment>
<dbReference type="PANTHER" id="PTHR23422">
    <property type="entry name" value="DIPEPTIDYL PEPTIDASE III-RELATED"/>
    <property type="match status" value="1"/>
</dbReference>